<keyword evidence="1" id="KW-0472">Membrane</keyword>
<gene>
    <name evidence="2" type="ORF">A2912_03900</name>
</gene>
<evidence type="ECO:0000256" key="1">
    <source>
        <dbReference type="SAM" id="Phobius"/>
    </source>
</evidence>
<feature type="transmembrane region" description="Helical" evidence="1">
    <location>
        <begin position="60"/>
        <end position="82"/>
    </location>
</feature>
<sequence>MTTPNSTNQTREGRSNVIQFPIRKQVPEIDYEQATVITGLEAKISEELNVGRSYQVMRGAMLTAVGSGLLVATLGALSAGVYEGCTGQEIFDSTRYIGSPELLRIGYNGPTVLPFVGIGYVAQVARKCIPNKEDKKFEDLTDREISEKVDGFIMNAVIPVMPVFSMICYGAGYGIGYLLK</sequence>
<dbReference type="AlphaFoldDB" id="A0A1G1YN44"/>
<name>A0A1G1YN44_9BACT</name>
<reference evidence="2 3" key="1">
    <citation type="journal article" date="2016" name="Nat. Commun.">
        <title>Thousands of microbial genomes shed light on interconnected biogeochemical processes in an aquifer system.</title>
        <authorList>
            <person name="Anantharaman K."/>
            <person name="Brown C.T."/>
            <person name="Hug L.A."/>
            <person name="Sharon I."/>
            <person name="Castelle C.J."/>
            <person name="Probst A.J."/>
            <person name="Thomas B.C."/>
            <person name="Singh A."/>
            <person name="Wilkins M.J."/>
            <person name="Karaoz U."/>
            <person name="Brodie E.L."/>
            <person name="Williams K.H."/>
            <person name="Hubbard S.S."/>
            <person name="Banfield J.F."/>
        </authorList>
    </citation>
    <scope>NUCLEOTIDE SEQUENCE [LARGE SCALE GENOMIC DNA]</scope>
</reference>
<evidence type="ECO:0000313" key="3">
    <source>
        <dbReference type="Proteomes" id="UP000178122"/>
    </source>
</evidence>
<protein>
    <submittedName>
        <fullName evidence="2">Uncharacterized protein</fullName>
    </submittedName>
</protein>
<feature type="transmembrane region" description="Helical" evidence="1">
    <location>
        <begin position="156"/>
        <end position="179"/>
    </location>
</feature>
<dbReference type="Proteomes" id="UP000178122">
    <property type="component" value="Unassembled WGS sequence"/>
</dbReference>
<organism evidence="2 3">
    <name type="scientific">Candidatus Buchananbacteria bacterium RIFCSPLOWO2_01_FULL_40_23b</name>
    <dbReference type="NCBI Taxonomy" id="1797544"/>
    <lineage>
        <taxon>Bacteria</taxon>
        <taxon>Candidatus Buchananiibacteriota</taxon>
    </lineage>
</organism>
<evidence type="ECO:0000313" key="2">
    <source>
        <dbReference type="EMBL" id="OGY53783.1"/>
    </source>
</evidence>
<proteinExistence type="predicted"/>
<comment type="caution">
    <text evidence="2">The sequence shown here is derived from an EMBL/GenBank/DDBJ whole genome shotgun (WGS) entry which is preliminary data.</text>
</comment>
<keyword evidence="1" id="KW-1133">Transmembrane helix</keyword>
<accession>A0A1G1YN44</accession>
<keyword evidence="1" id="KW-0812">Transmembrane</keyword>
<dbReference type="EMBL" id="MHIN01000040">
    <property type="protein sequence ID" value="OGY53783.1"/>
    <property type="molecule type" value="Genomic_DNA"/>
</dbReference>